<dbReference type="RefSeq" id="WP_188406278.1">
    <property type="nucleotide sequence ID" value="NZ_BMGL01000008.1"/>
</dbReference>
<feature type="chain" id="PRO_5036987370" description="Outer membrane protein beta-barrel domain-containing protein" evidence="1">
    <location>
        <begin position="21"/>
        <end position="338"/>
    </location>
</feature>
<gene>
    <name evidence="2" type="ORF">GCM10010831_15750</name>
</gene>
<evidence type="ECO:0000313" key="2">
    <source>
        <dbReference type="EMBL" id="GGE15262.1"/>
    </source>
</evidence>
<sequence>MKKLTYVVLFLILSFQPSWSQININRVLAAGAEDTKLFAENYLTPGLDAVAYSLSSGWFTSAKSKKLGQFELSFIGNAAFVSSSQKNFELNTADYNFLEFENGSSIQRVATVLGENDPSIQALAVFEDENGNQQSVGFTLPQGLARTGLDQVPTAFPQLSIGFLGGLEFKFRYLPEIESDDGSLQYYGVGVQNEISDWIPGFKLLPIHLGLAANYSVFKGDIKLGDTPIVDTNNGFLESEFSVWSFSGLVSTKLPVINFYAGLSYISASSDFGLKGDYALNEGVNSGETIRDPFVTSSSVNGFRGTIGAKLTLAFFRIHADYSIQEFNTVSAGISFGI</sequence>
<reference evidence="2 3" key="1">
    <citation type="journal article" date="2014" name="Int. J. Syst. Evol. Microbiol.">
        <title>Complete genome sequence of Corynebacterium casei LMG S-19264T (=DSM 44701T), isolated from a smear-ripened cheese.</title>
        <authorList>
            <consortium name="US DOE Joint Genome Institute (JGI-PGF)"/>
            <person name="Walter F."/>
            <person name="Albersmeier A."/>
            <person name="Kalinowski J."/>
            <person name="Ruckert C."/>
        </authorList>
    </citation>
    <scope>NUCLEOTIDE SEQUENCE [LARGE SCALE GENOMIC DNA]</scope>
    <source>
        <strain evidence="2 3">CGMCC 1.12925</strain>
    </source>
</reference>
<dbReference type="AlphaFoldDB" id="A0A916ZVI1"/>
<name>A0A916ZVI1_9FLAO</name>
<keyword evidence="3" id="KW-1185">Reference proteome</keyword>
<dbReference type="EMBL" id="BMGL01000008">
    <property type="protein sequence ID" value="GGE15262.1"/>
    <property type="molecule type" value="Genomic_DNA"/>
</dbReference>
<dbReference type="Proteomes" id="UP000599688">
    <property type="component" value="Unassembled WGS sequence"/>
</dbReference>
<dbReference type="Pfam" id="PF20230">
    <property type="entry name" value="DUF6588"/>
    <property type="match status" value="1"/>
</dbReference>
<keyword evidence="1" id="KW-0732">Signal</keyword>
<evidence type="ECO:0000313" key="3">
    <source>
        <dbReference type="Proteomes" id="UP000599688"/>
    </source>
</evidence>
<protein>
    <recommendedName>
        <fullName evidence="4">Outer membrane protein beta-barrel domain-containing protein</fullName>
    </recommendedName>
</protein>
<organism evidence="2 3">
    <name type="scientific">Psychroflexus salis</name>
    <dbReference type="NCBI Taxonomy" id="1526574"/>
    <lineage>
        <taxon>Bacteria</taxon>
        <taxon>Pseudomonadati</taxon>
        <taxon>Bacteroidota</taxon>
        <taxon>Flavobacteriia</taxon>
        <taxon>Flavobacteriales</taxon>
        <taxon>Flavobacteriaceae</taxon>
        <taxon>Psychroflexus</taxon>
    </lineage>
</organism>
<accession>A0A916ZVI1</accession>
<evidence type="ECO:0008006" key="4">
    <source>
        <dbReference type="Google" id="ProtNLM"/>
    </source>
</evidence>
<feature type="signal peptide" evidence="1">
    <location>
        <begin position="1"/>
        <end position="20"/>
    </location>
</feature>
<comment type="caution">
    <text evidence="2">The sequence shown here is derived from an EMBL/GenBank/DDBJ whole genome shotgun (WGS) entry which is preliminary data.</text>
</comment>
<evidence type="ECO:0000256" key="1">
    <source>
        <dbReference type="SAM" id="SignalP"/>
    </source>
</evidence>
<proteinExistence type="predicted"/>
<dbReference type="InterPro" id="IPR046495">
    <property type="entry name" value="DUF6588"/>
</dbReference>